<keyword evidence="7" id="KW-0520">NAD</keyword>
<proteinExistence type="inferred from homology"/>
<keyword evidence="7" id="KW-1278">Translocase</keyword>
<dbReference type="Pfam" id="PF00420">
    <property type="entry name" value="Oxidored_q2"/>
    <property type="match status" value="1"/>
</dbReference>
<keyword evidence="5 7" id="KW-1133">Transmembrane helix</keyword>
<dbReference type="Gene3D" id="1.10.287.3510">
    <property type="match status" value="1"/>
</dbReference>
<keyword evidence="6 7" id="KW-0472">Membrane</keyword>
<name>A0A8B2NJY7_9HYPH</name>
<comment type="catalytic activity">
    <reaction evidence="7">
        <text>a quinone + NADH + 5 H(+)(in) = a quinol + NAD(+) + 4 H(+)(out)</text>
        <dbReference type="Rhea" id="RHEA:57888"/>
        <dbReference type="ChEBI" id="CHEBI:15378"/>
        <dbReference type="ChEBI" id="CHEBI:24646"/>
        <dbReference type="ChEBI" id="CHEBI:57540"/>
        <dbReference type="ChEBI" id="CHEBI:57945"/>
        <dbReference type="ChEBI" id="CHEBI:132124"/>
    </reaction>
</comment>
<keyword evidence="7" id="KW-0830">Ubiquinone</keyword>
<dbReference type="EMBL" id="QHHQ01000015">
    <property type="protein sequence ID" value="RAH96226.1"/>
    <property type="molecule type" value="Genomic_DNA"/>
</dbReference>
<comment type="subcellular location">
    <subcellularLocation>
        <location evidence="7">Cell membrane</location>
        <topology evidence="7">Multi-pass membrane protein</topology>
    </subcellularLocation>
    <subcellularLocation>
        <location evidence="1">Membrane</location>
        <topology evidence="1">Multi-pass membrane protein</topology>
    </subcellularLocation>
</comment>
<comment type="similarity">
    <text evidence="2 7">Belongs to the complex I subunit 4L family.</text>
</comment>
<keyword evidence="9" id="KW-1185">Reference proteome</keyword>
<feature type="transmembrane region" description="Helical" evidence="7">
    <location>
        <begin position="34"/>
        <end position="55"/>
    </location>
</feature>
<evidence type="ECO:0000256" key="3">
    <source>
        <dbReference type="ARBA" id="ARBA00022448"/>
    </source>
</evidence>
<comment type="subunit">
    <text evidence="7">NDH-1 is composed of 14 different subunits. Subunits NuoA, H, J, K, L, M, N constitute the membrane sector of the complex.</text>
</comment>
<dbReference type="HAMAP" id="MF_01456">
    <property type="entry name" value="NDH1_NuoK"/>
    <property type="match status" value="1"/>
</dbReference>
<dbReference type="NCBIfam" id="NF004320">
    <property type="entry name" value="PRK05715.1-2"/>
    <property type="match status" value="1"/>
</dbReference>
<evidence type="ECO:0000256" key="6">
    <source>
        <dbReference type="ARBA" id="ARBA00023136"/>
    </source>
</evidence>
<dbReference type="PANTHER" id="PTHR11434:SF16">
    <property type="entry name" value="NADH-UBIQUINONE OXIDOREDUCTASE CHAIN 4L"/>
    <property type="match status" value="1"/>
</dbReference>
<dbReference type="GO" id="GO:0005886">
    <property type="term" value="C:plasma membrane"/>
    <property type="evidence" value="ECO:0007669"/>
    <property type="project" value="UniProtKB-SubCell"/>
</dbReference>
<dbReference type="Proteomes" id="UP000249590">
    <property type="component" value="Unassembled WGS sequence"/>
</dbReference>
<evidence type="ECO:0000256" key="1">
    <source>
        <dbReference type="ARBA" id="ARBA00004141"/>
    </source>
</evidence>
<dbReference type="InterPro" id="IPR039428">
    <property type="entry name" value="NUOK/Mnh_C1-like"/>
</dbReference>
<feature type="transmembrane region" description="Helical" evidence="7">
    <location>
        <begin position="61"/>
        <end position="85"/>
    </location>
</feature>
<keyword evidence="3 7" id="KW-0813">Transport</keyword>
<dbReference type="GO" id="GO:0042773">
    <property type="term" value="P:ATP synthesis coupled electron transport"/>
    <property type="evidence" value="ECO:0007669"/>
    <property type="project" value="InterPro"/>
</dbReference>
<dbReference type="InterPro" id="IPR001133">
    <property type="entry name" value="NADH_UbQ_OxRdtase_chain4L/K"/>
</dbReference>
<comment type="function">
    <text evidence="7">NDH-1 shuttles electrons from NADH, via FMN and iron-sulfur (Fe-S) centers, to quinones in the respiratory chain. The immediate electron acceptor for the enzyme in this species is believed to be ubiquinone. Couples the redox reaction to proton translocation (for every two electrons transferred, four hydrogen ions are translocated across the cytoplasmic membrane), and thus conserves the redox energy in a proton gradient.</text>
</comment>
<evidence type="ECO:0000256" key="2">
    <source>
        <dbReference type="ARBA" id="ARBA00010519"/>
    </source>
</evidence>
<dbReference type="GO" id="GO:0030964">
    <property type="term" value="C:NADH dehydrogenase complex"/>
    <property type="evidence" value="ECO:0007669"/>
    <property type="project" value="TreeGrafter"/>
</dbReference>
<evidence type="ECO:0000313" key="8">
    <source>
        <dbReference type="EMBL" id="RAH96226.1"/>
    </source>
</evidence>
<dbReference type="EC" id="7.1.1.-" evidence="7"/>
<evidence type="ECO:0000256" key="7">
    <source>
        <dbReference type="HAMAP-Rule" id="MF_01456"/>
    </source>
</evidence>
<dbReference type="AlphaFoldDB" id="A0A8B2NJY7"/>
<dbReference type="PANTHER" id="PTHR11434">
    <property type="entry name" value="NADH-UBIQUINONE OXIDOREDUCTASE SUBUNIT ND4L"/>
    <property type="match status" value="1"/>
</dbReference>
<dbReference type="OrthoDB" id="9810120at2"/>
<comment type="caution">
    <text evidence="8">The sequence shown here is derived from an EMBL/GenBank/DDBJ whole genome shotgun (WGS) entry which is preliminary data.</text>
</comment>
<keyword evidence="7" id="KW-1003">Cell membrane</keyword>
<dbReference type="GO" id="GO:0048038">
    <property type="term" value="F:quinone binding"/>
    <property type="evidence" value="ECO:0007669"/>
    <property type="project" value="UniProtKB-KW"/>
</dbReference>
<evidence type="ECO:0000256" key="4">
    <source>
        <dbReference type="ARBA" id="ARBA00022692"/>
    </source>
</evidence>
<reference evidence="8 9" key="1">
    <citation type="submission" date="2018-05" db="EMBL/GenBank/DDBJ databases">
        <title>Acuticoccus sediminis sp. nov., isolated from deep-sea sediment of Indian Ocean.</title>
        <authorList>
            <person name="Liu X."/>
            <person name="Lai Q."/>
            <person name="Du Y."/>
            <person name="Sun F."/>
            <person name="Zhang X."/>
            <person name="Wang S."/>
            <person name="Shao Z."/>
        </authorList>
    </citation>
    <scope>NUCLEOTIDE SEQUENCE [LARGE SCALE GENOMIC DNA]</scope>
    <source>
        <strain evidence="8 9">PTG4-2</strain>
    </source>
</reference>
<accession>A0A8B2NJY7</accession>
<keyword evidence="4 7" id="KW-0812">Transmembrane</keyword>
<organism evidence="8 9">
    <name type="scientific">Acuticoccus sediminis</name>
    <dbReference type="NCBI Taxonomy" id="2184697"/>
    <lineage>
        <taxon>Bacteria</taxon>
        <taxon>Pseudomonadati</taxon>
        <taxon>Pseudomonadota</taxon>
        <taxon>Alphaproteobacteria</taxon>
        <taxon>Hyphomicrobiales</taxon>
        <taxon>Amorphaceae</taxon>
        <taxon>Acuticoccus</taxon>
    </lineage>
</organism>
<feature type="transmembrane region" description="Helical" evidence="7">
    <location>
        <begin position="6"/>
        <end position="22"/>
    </location>
</feature>
<evidence type="ECO:0000313" key="9">
    <source>
        <dbReference type="Proteomes" id="UP000249590"/>
    </source>
</evidence>
<sequence>MTLASVLIVAAGLVGIGLYGALSQQSFVMLMMGIELMLNGALLATLGFWSFALGGAPEGQLLAILIMAVMAVEMAVGFALVVAVYRARQADVIESLGTLKE</sequence>
<gene>
    <name evidence="7" type="primary">nuoK</name>
    <name evidence="8" type="ORF">DLJ53_33135</name>
</gene>
<dbReference type="RefSeq" id="WP_111352604.1">
    <property type="nucleotide sequence ID" value="NZ_QHHQ01000015.1"/>
</dbReference>
<keyword evidence="7" id="KW-0874">Quinone</keyword>
<evidence type="ECO:0000256" key="5">
    <source>
        <dbReference type="ARBA" id="ARBA00022989"/>
    </source>
</evidence>
<protein>
    <recommendedName>
        <fullName evidence="7">NADH-quinone oxidoreductase subunit K</fullName>
        <ecNumber evidence="7">7.1.1.-</ecNumber>
    </recommendedName>
    <alternativeName>
        <fullName evidence="7">NADH dehydrogenase I subunit K</fullName>
    </alternativeName>
    <alternativeName>
        <fullName evidence="7">NDH-1 subunit K</fullName>
    </alternativeName>
</protein>
<dbReference type="GO" id="GO:0050136">
    <property type="term" value="F:NADH dehydrogenase (quinone) (non-electrogenic) activity"/>
    <property type="evidence" value="ECO:0007669"/>
    <property type="project" value="UniProtKB-UniRule"/>
</dbReference>